<reference evidence="2" key="2">
    <citation type="submission" date="2019-06" db="EMBL/GenBank/DDBJ databases">
        <title>Co-occurence of chitin degradation, pigmentation and bioactivity in marine Pseudoalteromonas.</title>
        <authorList>
            <person name="Sonnenschein E.C."/>
            <person name="Bech P.K."/>
        </authorList>
    </citation>
    <scope>NUCLEOTIDE SEQUENCE [LARGE SCALE GENOMIC DNA]</scope>
    <source>
        <strain evidence="2">S2676</strain>
    </source>
</reference>
<dbReference type="Proteomes" id="UP000310249">
    <property type="component" value="Unassembled WGS sequence"/>
</dbReference>
<comment type="caution">
    <text evidence="1">The sequence shown here is derived from an EMBL/GenBank/DDBJ whole genome shotgun (WGS) entry which is preliminary data.</text>
</comment>
<evidence type="ECO:0000313" key="1">
    <source>
        <dbReference type="EMBL" id="TMP24429.1"/>
    </source>
</evidence>
<dbReference type="EMBL" id="PNCI01000071">
    <property type="protein sequence ID" value="TMP24429.1"/>
    <property type="molecule type" value="Genomic_DNA"/>
</dbReference>
<sequence length="288" mass="33787">MHQYSDSEIRNICKEKLEALEHWLRRLIDLTLTPVYGDIFTYEDEKGNRLIKTKISNSVEERLKKEPTRYSRKIDAILLDDAIDIICNPELFKNHFNAPFKNAFPDGRNVTRTFLKRLTDPRNRLAHANPISTRQAEQVVCYTNDVIDSIKEFYRVENMQVEFNVPLIIKVIDSFGNTYYRENIAKATSGEILIDHSNDSNYYLRPSDILSIEIEVDPSFDESDYTIEWRGVSEEMKNSKKISLKLENRHVGQQFSLTCYITSKEDWHRIRGELDDVLMYQIKVLPPV</sequence>
<accession>A0A5S3WFB3</accession>
<evidence type="ECO:0008006" key="3">
    <source>
        <dbReference type="Google" id="ProtNLM"/>
    </source>
</evidence>
<dbReference type="OrthoDB" id="8265499at2"/>
<dbReference type="AlphaFoldDB" id="A0A5S3WFB3"/>
<proteinExistence type="predicted"/>
<gene>
    <name evidence="1" type="ORF">CWB99_22050</name>
</gene>
<evidence type="ECO:0000313" key="2">
    <source>
        <dbReference type="Proteomes" id="UP000310249"/>
    </source>
</evidence>
<dbReference type="RefSeq" id="WP_138551457.1">
    <property type="nucleotide sequence ID" value="NZ_PNCH01000023.1"/>
</dbReference>
<protein>
    <recommendedName>
        <fullName evidence="3">Swt1-like HEPN domain-containing protein</fullName>
    </recommendedName>
</protein>
<name>A0A5S3WFB3_9GAMM</name>
<reference evidence="1 2" key="1">
    <citation type="submission" date="2018-01" db="EMBL/GenBank/DDBJ databases">
        <authorList>
            <person name="Paulsen S."/>
            <person name="Gram L.K."/>
        </authorList>
    </citation>
    <scope>NUCLEOTIDE SEQUENCE [LARGE SCALE GENOMIC DNA]</scope>
    <source>
        <strain evidence="1 2">S2676</strain>
    </source>
</reference>
<organism evidence="1 2">
    <name type="scientific">Pseudoalteromonas rubra</name>
    <dbReference type="NCBI Taxonomy" id="43658"/>
    <lineage>
        <taxon>Bacteria</taxon>
        <taxon>Pseudomonadati</taxon>
        <taxon>Pseudomonadota</taxon>
        <taxon>Gammaproteobacteria</taxon>
        <taxon>Alteromonadales</taxon>
        <taxon>Pseudoalteromonadaceae</taxon>
        <taxon>Pseudoalteromonas</taxon>
    </lineage>
</organism>